<dbReference type="Gene3D" id="3.30.565.10">
    <property type="entry name" value="Histidine kinase-like ATPase, C-terminal domain"/>
    <property type="match status" value="1"/>
</dbReference>
<dbReference type="InterPro" id="IPR050267">
    <property type="entry name" value="Anti-sigma-factor_SerPK"/>
</dbReference>
<keyword evidence="2" id="KW-1185">Reference proteome</keyword>
<evidence type="ECO:0000313" key="1">
    <source>
        <dbReference type="EMBL" id="GAA0251452.1"/>
    </source>
</evidence>
<dbReference type="PANTHER" id="PTHR35526:SF3">
    <property type="entry name" value="ANTI-SIGMA-F FACTOR RSBW"/>
    <property type="match status" value="1"/>
</dbReference>
<sequence length="130" mass="14214">MDEDGGSRPVTPESVALVIEEGDAPSDEEVARWLADQLDGWLDRDRVVIGVVVGELLDNARRYASPPYVVRLGVDEVREVLVVAVRDAPLTRFDGWDRGAGLLLVDALCSRWGVLAKPGSTVVWAELVFD</sequence>
<name>A0ABN0UI75_9PSEU</name>
<organism evidence="1 2">
    <name type="scientific">Saccharothrix mutabilis subsp. mutabilis</name>
    <dbReference type="NCBI Taxonomy" id="66855"/>
    <lineage>
        <taxon>Bacteria</taxon>
        <taxon>Bacillati</taxon>
        <taxon>Actinomycetota</taxon>
        <taxon>Actinomycetes</taxon>
        <taxon>Pseudonocardiales</taxon>
        <taxon>Pseudonocardiaceae</taxon>
        <taxon>Saccharothrix</taxon>
    </lineage>
</organism>
<proteinExistence type="predicted"/>
<dbReference type="InterPro" id="IPR036890">
    <property type="entry name" value="HATPase_C_sf"/>
</dbReference>
<evidence type="ECO:0008006" key="3">
    <source>
        <dbReference type="Google" id="ProtNLM"/>
    </source>
</evidence>
<dbReference type="CDD" id="cd16936">
    <property type="entry name" value="HATPase_RsbW-like"/>
    <property type="match status" value="1"/>
</dbReference>
<comment type="caution">
    <text evidence="1">The sequence shown here is derived from an EMBL/GenBank/DDBJ whole genome shotgun (WGS) entry which is preliminary data.</text>
</comment>
<dbReference type="SUPFAM" id="SSF55874">
    <property type="entry name" value="ATPase domain of HSP90 chaperone/DNA topoisomerase II/histidine kinase"/>
    <property type="match status" value="1"/>
</dbReference>
<accession>A0ABN0UI75</accession>
<dbReference type="PANTHER" id="PTHR35526">
    <property type="entry name" value="ANTI-SIGMA-F FACTOR RSBW-RELATED"/>
    <property type="match status" value="1"/>
</dbReference>
<protein>
    <recommendedName>
        <fullName evidence="3">Histidine kinase/HSP90-like ATPase domain-containing protein</fullName>
    </recommendedName>
</protein>
<dbReference type="EMBL" id="BAAABU010000019">
    <property type="protein sequence ID" value="GAA0251452.1"/>
    <property type="molecule type" value="Genomic_DNA"/>
</dbReference>
<reference evidence="1 2" key="1">
    <citation type="journal article" date="2019" name="Int. J. Syst. Evol. Microbiol.">
        <title>The Global Catalogue of Microorganisms (GCM) 10K type strain sequencing project: providing services to taxonomists for standard genome sequencing and annotation.</title>
        <authorList>
            <consortium name="The Broad Institute Genomics Platform"/>
            <consortium name="The Broad Institute Genome Sequencing Center for Infectious Disease"/>
            <person name="Wu L."/>
            <person name="Ma J."/>
        </authorList>
    </citation>
    <scope>NUCLEOTIDE SEQUENCE [LARGE SCALE GENOMIC DNA]</scope>
    <source>
        <strain evidence="1 2">JCM 3380</strain>
    </source>
</reference>
<evidence type="ECO:0000313" key="2">
    <source>
        <dbReference type="Proteomes" id="UP001500416"/>
    </source>
</evidence>
<dbReference type="Proteomes" id="UP001500416">
    <property type="component" value="Unassembled WGS sequence"/>
</dbReference>
<gene>
    <name evidence="1" type="ORF">GCM10010492_59790</name>
</gene>